<dbReference type="GO" id="GO:0006508">
    <property type="term" value="P:proteolysis"/>
    <property type="evidence" value="ECO:0007669"/>
    <property type="project" value="UniProtKB-KW"/>
</dbReference>
<dbReference type="CDD" id="cd09272">
    <property type="entry name" value="RNase_HI_RT_Ty1"/>
    <property type="match status" value="1"/>
</dbReference>
<feature type="compositionally biased region" description="Gly residues" evidence="8">
    <location>
        <begin position="228"/>
        <end position="244"/>
    </location>
</feature>
<evidence type="ECO:0000259" key="10">
    <source>
        <dbReference type="PROSITE" id="PS50994"/>
    </source>
</evidence>
<feature type="compositionally biased region" description="Basic and acidic residues" evidence="8">
    <location>
        <begin position="776"/>
        <end position="787"/>
    </location>
</feature>
<keyword evidence="5" id="KW-0378">Hydrolase</keyword>
<dbReference type="Proteomes" id="UP000694251">
    <property type="component" value="Chromosome 10"/>
</dbReference>
<keyword evidence="12" id="KW-1185">Reference proteome</keyword>
<evidence type="ECO:0000256" key="7">
    <source>
        <dbReference type="SAM" id="Coils"/>
    </source>
</evidence>
<dbReference type="InterPro" id="IPR057670">
    <property type="entry name" value="SH3_retrovirus"/>
</dbReference>
<keyword evidence="3" id="KW-0479">Metal-binding</keyword>
<evidence type="ECO:0000256" key="6">
    <source>
        <dbReference type="PROSITE-ProRule" id="PRU00047"/>
    </source>
</evidence>
<gene>
    <name evidence="11" type="ORF">ISN44_As10g017910</name>
</gene>
<dbReference type="InterPro" id="IPR039537">
    <property type="entry name" value="Retrotran_Ty1/copia-like"/>
</dbReference>
<evidence type="ECO:0000256" key="2">
    <source>
        <dbReference type="ARBA" id="ARBA00022670"/>
    </source>
</evidence>
<reference evidence="11 12" key="1">
    <citation type="submission" date="2020-12" db="EMBL/GenBank/DDBJ databases">
        <title>Concerted genomic and epigenomic changes stabilize Arabidopsis allopolyploids.</title>
        <authorList>
            <person name="Chen Z."/>
        </authorList>
    </citation>
    <scope>NUCLEOTIDE SEQUENCE [LARGE SCALE GENOMIC DNA]</scope>
    <source>
        <strain evidence="11">As9502</strain>
        <tissue evidence="11">Leaf</tissue>
    </source>
</reference>
<dbReference type="PROSITE" id="PS50994">
    <property type="entry name" value="INTEGRASE"/>
    <property type="match status" value="1"/>
</dbReference>
<feature type="coiled-coil region" evidence="7">
    <location>
        <begin position="1691"/>
        <end position="1718"/>
    </location>
</feature>
<evidence type="ECO:0000313" key="11">
    <source>
        <dbReference type="EMBL" id="KAG7565068.1"/>
    </source>
</evidence>
<comment type="similarity">
    <text evidence="1">Belongs to the PPR family. PCMP-H subfamily.</text>
</comment>
<dbReference type="InterPro" id="IPR032867">
    <property type="entry name" value="DYW_dom"/>
</dbReference>
<protein>
    <submittedName>
        <fullName evidence="11">Zinc finger CCHC-type superfamily</fullName>
    </submittedName>
</protein>
<evidence type="ECO:0000259" key="9">
    <source>
        <dbReference type="PROSITE" id="PS50158"/>
    </source>
</evidence>
<keyword evidence="4" id="KW-0677">Repeat</keyword>
<keyword evidence="2" id="KW-0645">Protease</keyword>
<dbReference type="GO" id="GO:0003676">
    <property type="term" value="F:nucleic acid binding"/>
    <property type="evidence" value="ECO:0007669"/>
    <property type="project" value="InterPro"/>
</dbReference>
<accession>A0A8T1ZW12</accession>
<dbReference type="InterPro" id="IPR001878">
    <property type="entry name" value="Znf_CCHC"/>
</dbReference>
<dbReference type="Pfam" id="PF14223">
    <property type="entry name" value="Retrotran_gag_2"/>
    <property type="match status" value="1"/>
</dbReference>
<keyword evidence="7" id="KW-0175">Coiled coil</keyword>
<dbReference type="Pfam" id="PF00098">
    <property type="entry name" value="zf-CCHC"/>
    <property type="match status" value="1"/>
</dbReference>
<dbReference type="OrthoDB" id="2013098at2759"/>
<dbReference type="Pfam" id="PF00665">
    <property type="entry name" value="rve"/>
    <property type="match status" value="1"/>
</dbReference>
<dbReference type="InterPro" id="IPR013103">
    <property type="entry name" value="RVT_2"/>
</dbReference>
<dbReference type="FunFam" id="1.25.40.10:FF:000090">
    <property type="entry name" value="Pentatricopeptide repeat-containing protein, chloroplastic"/>
    <property type="match status" value="1"/>
</dbReference>
<sequence>MASNNVPFQVPTLTKNNYDNWSLRMKAILGAHDVWEIVEKGFVEPENEGSLSQTQKDGLRDSRKRDKKALCLIYQGLDEDTFEKVVEATSAKEAWEKLRTSYKGADQVKKVRLQTLRGEFEALQMKEGELVSDYFSRVLTVTNNLKRNGEKLDDVRIMEKVLRSLDPKFEHIVTVIEETKDLEAMTIEQLLGSLQAYEEKKKKKEDIVEQVLKMRITKEENGQNYQKRGGGQVRGRGRGYGNGRGWRPYEDNINQRGENSSRGRGRGSPKSRYDKSSVKCYNCGKFGHYASECKAPSNKKVEEKANYVEEKIQEEDMLLMASYKKDEREENHKWYLDSGASNHMCGRKSMFAELDESVRGNVALGDESKMEVKGKGNILIRLKNGDHQFISNVYYIPSMKTNILSLGQLLEKGYDIRLKDNNLSIRDQESNLITKVPMSKNRMFVLNIRNDIAQCLKMCYKEESWLWHLRFGHLNFGGLELLSKKEMVRGLPCINHPNQVCEGCLLGKQFKMSFPKESSTRAQKPLELIHTDVCGPIKPKSLGKSNYFLLFIDDFSRKTWVCFLKEKSEVFENFKKFKAHVEKESGLEIKAMRSDRGGEFTSKEFLKYCEDNGIRRQLTVPRSPQQNGVAERKNRTILEMARSMLKSKRLPKELWAEAVACAVYLLNRSPTKSVSGKTPQEAWSGRKPGVSHLRVFGSIAHAHVPDEKRSKLDDKSEKYIFIGYDNNSKGYKLYNPDTKKTIISRNVVFDEEGEWDWKSNEEDYNFFPHFEEDDSELTREEPPREEPTTPPTSPTSPQGEESSSERTPHFRSLQELYEVTENQDNLTLFCLFAECEPMDFQEAIEKKTWRDAMDEEIKAIKKNDTWELASLPNGHKAIGVKWVYKAKKNSKGEVERYKARLVAKGYSQRAGIDYDEVFAPVARLETVRLIISLSAQNKWKIHQMDVKSAFLNGDLEEEVYIEQPQGYIVKGEENKVLRLKKALYGLKQAPRAWNTRIDKYFKEKDFIKCPYEHALYIKIQKDDILIACLYVDDLIFTGNNPSMFEEFKKEMTKEFEMTDIGLMSYYLGIEVKQEDNGIFITQEGYAKEVLKKFKMDDSNPVTTPMECGIKLSKNEEGEGMDPTTFKSLVGSLRYLTCTRPDILYAVGVVSRYMEHPTTTHFKAAKRILRYIKGTINYGLHYSTSNDYKLVGYSDSDWGGDVDDRKSTSGFVFYIGDTAFTWMSKKQPIVTLSTCEAEYVAATSCVCHAIWLRNLLKELSLPQDEPTKIFVDNKSAIALAKNPVFHDRSKHIDTRYHYIRECVNKKDVLLEYVKTHDQVADIFTKPLKREDFIKMRSLLGVTKSSIAPNNITFIAVLSACAHCGKVDEGQTYFNTMKETFKIEPEAKHYTCMIDLLGRAGKLEEAERFIDAMPCKPSSHAWAALLGACSKHKNMALAERAANELMVMEPLASAPYVTLANMYADAGKWEDHASVKKSMRGKGIRKKPGCSWIEVKKKMHVFLAEDRCHPMIREVNGYLEEMMKKMKKVGYVMDKKWAMVKEDEAGEGEEEMRLGHHSERLAVAFGLMSTRDGEELVVMKNLRICGDCHNAIKFMSAVAGREIIKIRQSHSHEDADHPSHVNSLECNKVSLPQIPFSQADVNQGGAESGRAASVQKQWIESRPLQLEEQKLQIQVELLELDKQRFRWQRFSKKRDQELERMRMENERMKLENDRMGLELKQRELGVEL</sequence>
<feature type="coiled-coil region" evidence="7">
    <location>
        <begin position="187"/>
        <end position="214"/>
    </location>
</feature>
<dbReference type="GO" id="GO:0015074">
    <property type="term" value="P:DNA integration"/>
    <property type="evidence" value="ECO:0007669"/>
    <property type="project" value="InterPro"/>
</dbReference>
<feature type="domain" description="CCHC-type" evidence="9">
    <location>
        <begin position="279"/>
        <end position="294"/>
    </location>
</feature>
<dbReference type="NCBIfam" id="TIGR00756">
    <property type="entry name" value="PPR"/>
    <property type="match status" value="1"/>
</dbReference>
<dbReference type="SMART" id="SM00343">
    <property type="entry name" value="ZnF_C2HC"/>
    <property type="match status" value="1"/>
</dbReference>
<evidence type="ECO:0000313" key="12">
    <source>
        <dbReference type="Proteomes" id="UP000694251"/>
    </source>
</evidence>
<evidence type="ECO:0000256" key="1">
    <source>
        <dbReference type="ARBA" id="ARBA00006643"/>
    </source>
</evidence>
<dbReference type="Pfam" id="PF13976">
    <property type="entry name" value="gag_pre-integrs"/>
    <property type="match status" value="1"/>
</dbReference>
<dbReference type="Pfam" id="PF01535">
    <property type="entry name" value="PPR"/>
    <property type="match status" value="2"/>
</dbReference>
<evidence type="ECO:0000256" key="5">
    <source>
        <dbReference type="ARBA" id="ARBA00022801"/>
    </source>
</evidence>
<organism evidence="11 12">
    <name type="scientific">Arabidopsis suecica</name>
    <name type="common">Swedish thale-cress</name>
    <name type="synonym">Cardaminopsis suecica</name>
    <dbReference type="NCBI Taxonomy" id="45249"/>
    <lineage>
        <taxon>Eukaryota</taxon>
        <taxon>Viridiplantae</taxon>
        <taxon>Streptophyta</taxon>
        <taxon>Embryophyta</taxon>
        <taxon>Tracheophyta</taxon>
        <taxon>Spermatophyta</taxon>
        <taxon>Magnoliopsida</taxon>
        <taxon>eudicotyledons</taxon>
        <taxon>Gunneridae</taxon>
        <taxon>Pentapetalae</taxon>
        <taxon>rosids</taxon>
        <taxon>malvids</taxon>
        <taxon>Brassicales</taxon>
        <taxon>Brassicaceae</taxon>
        <taxon>Camelineae</taxon>
        <taxon>Arabidopsis</taxon>
    </lineage>
</organism>
<comment type="caution">
    <text evidence="11">The sequence shown here is derived from an EMBL/GenBank/DDBJ whole genome shotgun (WGS) entry which is preliminary data.</text>
</comment>
<dbReference type="Pfam" id="PF07727">
    <property type="entry name" value="RVT_2"/>
    <property type="match status" value="1"/>
</dbReference>
<keyword evidence="6" id="KW-0863">Zinc-finger</keyword>
<dbReference type="InterPro" id="IPR054722">
    <property type="entry name" value="PolX-like_BBD"/>
</dbReference>
<dbReference type="Pfam" id="PF20431">
    <property type="entry name" value="E_motif"/>
    <property type="match status" value="1"/>
</dbReference>
<proteinExistence type="inferred from homology"/>
<evidence type="ECO:0000256" key="8">
    <source>
        <dbReference type="SAM" id="MobiDB-lite"/>
    </source>
</evidence>
<feature type="region of interest" description="Disordered" evidence="8">
    <location>
        <begin position="222"/>
        <end position="275"/>
    </location>
</feature>
<dbReference type="InterPro" id="IPR001584">
    <property type="entry name" value="Integrase_cat-core"/>
</dbReference>
<dbReference type="PANTHER" id="PTHR42648:SF18">
    <property type="entry name" value="RETROTRANSPOSON, UNCLASSIFIED-LIKE PROTEIN"/>
    <property type="match status" value="1"/>
</dbReference>
<feature type="domain" description="Integrase catalytic" evidence="10">
    <location>
        <begin position="521"/>
        <end position="687"/>
    </location>
</feature>
<dbReference type="InterPro" id="IPR046848">
    <property type="entry name" value="E_motif"/>
</dbReference>
<dbReference type="GO" id="GO:0008270">
    <property type="term" value="F:zinc ion binding"/>
    <property type="evidence" value="ECO:0007669"/>
    <property type="project" value="UniProtKB-KW"/>
</dbReference>
<name>A0A8T1ZW12_ARASU</name>
<feature type="region of interest" description="Disordered" evidence="8">
    <location>
        <begin position="773"/>
        <end position="808"/>
    </location>
</feature>
<dbReference type="Pfam" id="PF25597">
    <property type="entry name" value="SH3_retrovirus"/>
    <property type="match status" value="1"/>
</dbReference>
<dbReference type="PROSITE" id="PS50158">
    <property type="entry name" value="ZF_CCHC"/>
    <property type="match status" value="1"/>
</dbReference>
<evidence type="ECO:0000256" key="4">
    <source>
        <dbReference type="ARBA" id="ARBA00022737"/>
    </source>
</evidence>
<dbReference type="PANTHER" id="PTHR42648">
    <property type="entry name" value="TRANSPOSASE, PUTATIVE-RELATED"/>
    <property type="match status" value="1"/>
</dbReference>
<dbReference type="InterPro" id="IPR025724">
    <property type="entry name" value="GAG-pre-integrase_dom"/>
</dbReference>
<dbReference type="Pfam" id="PF22936">
    <property type="entry name" value="Pol_BBD"/>
    <property type="match status" value="1"/>
</dbReference>
<dbReference type="GO" id="GO:0008233">
    <property type="term" value="F:peptidase activity"/>
    <property type="evidence" value="ECO:0007669"/>
    <property type="project" value="UniProtKB-KW"/>
</dbReference>
<dbReference type="Pfam" id="PF14432">
    <property type="entry name" value="DYW_deaminase"/>
    <property type="match status" value="1"/>
</dbReference>
<dbReference type="EMBL" id="JAEFBJ010000010">
    <property type="protein sequence ID" value="KAG7565068.1"/>
    <property type="molecule type" value="Genomic_DNA"/>
</dbReference>
<dbReference type="InterPro" id="IPR002885">
    <property type="entry name" value="PPR_rpt"/>
</dbReference>
<evidence type="ECO:0000256" key="3">
    <source>
        <dbReference type="ARBA" id="ARBA00022723"/>
    </source>
</evidence>
<keyword evidence="6" id="KW-0862">Zinc</keyword>